<keyword evidence="1" id="KW-0812">Transmembrane</keyword>
<evidence type="ECO:0008006" key="4">
    <source>
        <dbReference type="Google" id="ProtNLM"/>
    </source>
</evidence>
<evidence type="ECO:0000313" key="2">
    <source>
        <dbReference type="EMBL" id="MEE8659472.1"/>
    </source>
</evidence>
<feature type="transmembrane region" description="Helical" evidence="1">
    <location>
        <begin position="357"/>
        <end position="378"/>
    </location>
</feature>
<gene>
    <name evidence="2" type="ORF">DOFOFD_10690</name>
</gene>
<evidence type="ECO:0000313" key="3">
    <source>
        <dbReference type="Proteomes" id="UP001312908"/>
    </source>
</evidence>
<organism evidence="2 3">
    <name type="scientific">Sorlinia euscelidii</name>
    <dbReference type="NCBI Taxonomy" id="3081148"/>
    <lineage>
        <taxon>Bacteria</taxon>
        <taxon>Pseudomonadati</taxon>
        <taxon>Pseudomonadota</taxon>
        <taxon>Alphaproteobacteria</taxon>
        <taxon>Acetobacterales</taxon>
        <taxon>Acetobacteraceae</taxon>
        <taxon>Sorlinia</taxon>
    </lineage>
</organism>
<dbReference type="RefSeq" id="WP_394820285.1">
    <property type="nucleotide sequence ID" value="NZ_JAWJZY010000005.1"/>
</dbReference>
<reference evidence="2 3" key="1">
    <citation type="submission" date="2023-10" db="EMBL/GenBank/DDBJ databases">
        <title>Sorlinia euscelidii gen. nov., sp. nov., an acetic acid bacteria isolated from the gut of Euscelidius variegatus emitter.</title>
        <authorList>
            <person name="Michoud G."/>
            <person name="Marasco R."/>
            <person name="Seferji K."/>
            <person name="Gonella E."/>
            <person name="Garuglieri E."/>
            <person name="Alma A."/>
            <person name="Mapelli F."/>
            <person name="Borin S."/>
            <person name="Daffonchio D."/>
            <person name="Crotti E."/>
        </authorList>
    </citation>
    <scope>NUCLEOTIDE SEQUENCE [LARGE SCALE GENOMIC DNA]</scope>
    <source>
        <strain evidence="2 3">EV16P</strain>
    </source>
</reference>
<evidence type="ECO:0000256" key="1">
    <source>
        <dbReference type="SAM" id="Phobius"/>
    </source>
</evidence>
<feature type="transmembrane region" description="Helical" evidence="1">
    <location>
        <begin position="187"/>
        <end position="207"/>
    </location>
</feature>
<dbReference type="InterPro" id="IPR005625">
    <property type="entry name" value="PepSY-ass_TM"/>
</dbReference>
<proteinExistence type="predicted"/>
<feature type="transmembrane region" description="Helical" evidence="1">
    <location>
        <begin position="145"/>
        <end position="166"/>
    </location>
</feature>
<dbReference type="Pfam" id="PF03929">
    <property type="entry name" value="PepSY_TM"/>
    <property type="match status" value="1"/>
</dbReference>
<name>A0ABU7U6H9_9PROT</name>
<sequence length="480" mass="53356">MFSDTLRQRMGWLHAWVGFIAGLLLVVIFSCGALTSFDTEITRWMQPELAHDPSPNMTEAGINTAMNEVAQMQAQNFIPLIILPSLRDPFLRVVHYDGTSFIGPVIDPASGELRTRHVTYGGTFFYVFHHGLFLPKPWGSIPTEIAALMLLVTLGAGVIIQLKRLLPDFLLFRRQGPLLRSWTDAHILIGVLLIPFMAMMAYTGASIHATRLFPAMPHNMAREAKKPAMPPEAPLKASEISRLLRQAEGVFGKGQVGFITFTQNDIRYFRSDMACSVITRDAFVASLPSGETRLERHKADITNVKGWLAGLHYARWARYPFRFLYFTGGLAGSWMMSAGLVIFLMKRRSAHGHRFSFKLGEAATLSVTTALPLAMLAYLAASRVLPEGMVDQCHVEPATFFSIWILASAAASLDISRGRYLTAWRRQLLAIAVAGMIIPVLDFSTRDVTWHDASLIYPVIDFIAAMLGILALCSARRLKS</sequence>
<accession>A0ABU7U6H9</accession>
<dbReference type="PANTHER" id="PTHR34219">
    <property type="entry name" value="IRON-REGULATED INNER MEMBRANE PROTEIN-RELATED"/>
    <property type="match status" value="1"/>
</dbReference>
<dbReference type="PROSITE" id="PS51257">
    <property type="entry name" value="PROKAR_LIPOPROTEIN"/>
    <property type="match status" value="1"/>
</dbReference>
<feature type="transmembrane region" description="Helical" evidence="1">
    <location>
        <begin position="12"/>
        <end position="37"/>
    </location>
</feature>
<keyword evidence="1" id="KW-0472">Membrane</keyword>
<dbReference type="PANTHER" id="PTHR34219:SF4">
    <property type="entry name" value="PEPSY DOMAIN-CONTAINING PROTEIN"/>
    <property type="match status" value="1"/>
</dbReference>
<feature type="transmembrane region" description="Helical" evidence="1">
    <location>
        <begin position="456"/>
        <end position="475"/>
    </location>
</feature>
<dbReference type="Proteomes" id="UP001312908">
    <property type="component" value="Unassembled WGS sequence"/>
</dbReference>
<keyword evidence="1" id="KW-1133">Transmembrane helix</keyword>
<feature type="transmembrane region" description="Helical" evidence="1">
    <location>
        <begin position="323"/>
        <end position="345"/>
    </location>
</feature>
<feature type="transmembrane region" description="Helical" evidence="1">
    <location>
        <begin position="428"/>
        <end position="444"/>
    </location>
</feature>
<protein>
    <recommendedName>
        <fullName evidence="4">PepSY domain-containing protein</fullName>
    </recommendedName>
</protein>
<dbReference type="EMBL" id="JAWJZY010000005">
    <property type="protein sequence ID" value="MEE8659472.1"/>
    <property type="molecule type" value="Genomic_DNA"/>
</dbReference>
<comment type="caution">
    <text evidence="2">The sequence shown here is derived from an EMBL/GenBank/DDBJ whole genome shotgun (WGS) entry which is preliminary data.</text>
</comment>
<keyword evidence="3" id="KW-1185">Reference proteome</keyword>